<name>A0A176YKV0_9BRAD</name>
<gene>
    <name evidence="1" type="ORF">AYJ54_17460</name>
</gene>
<evidence type="ECO:0000313" key="1">
    <source>
        <dbReference type="EMBL" id="OAF07645.1"/>
    </source>
</evidence>
<evidence type="ECO:0000313" key="2">
    <source>
        <dbReference type="Proteomes" id="UP000076959"/>
    </source>
</evidence>
<proteinExistence type="predicted"/>
<dbReference type="EMBL" id="LUUB01000066">
    <property type="protein sequence ID" value="OAF07645.1"/>
    <property type="molecule type" value="Genomic_DNA"/>
</dbReference>
<dbReference type="Proteomes" id="UP000076959">
    <property type="component" value="Unassembled WGS sequence"/>
</dbReference>
<accession>A0A176YKV0</accession>
<protein>
    <submittedName>
        <fullName evidence="1">Uncharacterized protein</fullName>
    </submittedName>
</protein>
<dbReference type="RefSeq" id="WP_063702183.1">
    <property type="nucleotide sequence ID" value="NZ_LUUB01000066.1"/>
</dbReference>
<keyword evidence="2" id="KW-1185">Reference proteome</keyword>
<reference evidence="1 2" key="1">
    <citation type="submission" date="2016-03" db="EMBL/GenBank/DDBJ databases">
        <title>Draft Genome Sequence of the Strain BR 10245 (Bradyrhizobium sp.) isolated from nodules of Centrolobium paraense.</title>
        <authorList>
            <person name="Simoes-Araujo J.L.Sr."/>
            <person name="Barauna A.C."/>
            <person name="Silva K."/>
            <person name="Zilli J.E."/>
        </authorList>
    </citation>
    <scope>NUCLEOTIDE SEQUENCE [LARGE SCALE GENOMIC DNA]</scope>
    <source>
        <strain evidence="1 2">BR 10245</strain>
    </source>
</reference>
<dbReference type="AlphaFoldDB" id="A0A176YKV0"/>
<organism evidence="1 2">
    <name type="scientific">Bradyrhizobium centrolobii</name>
    <dbReference type="NCBI Taxonomy" id="1505087"/>
    <lineage>
        <taxon>Bacteria</taxon>
        <taxon>Pseudomonadati</taxon>
        <taxon>Pseudomonadota</taxon>
        <taxon>Alphaproteobacteria</taxon>
        <taxon>Hyphomicrobiales</taxon>
        <taxon>Nitrobacteraceae</taxon>
        <taxon>Bradyrhizobium</taxon>
    </lineage>
</organism>
<dbReference type="OrthoDB" id="8240455at2"/>
<comment type="caution">
    <text evidence="1">The sequence shown here is derived from an EMBL/GenBank/DDBJ whole genome shotgun (WGS) entry which is preliminary data.</text>
</comment>
<sequence>MAEGDPIRIIPHRGADDDCGSFEVWFADGRKSVRFYWDNLVSRRLNPNTLTREQAIEKATALARAEMDKLDNPE</sequence>